<accession>A0A0A2MSV5</accession>
<keyword evidence="2" id="KW-1185">Reference proteome</keyword>
<dbReference type="AlphaFoldDB" id="A0A0A2MSV5"/>
<evidence type="ECO:0000313" key="2">
    <source>
        <dbReference type="Proteomes" id="UP000030149"/>
    </source>
</evidence>
<evidence type="ECO:0000313" key="1">
    <source>
        <dbReference type="EMBL" id="KGO95434.1"/>
    </source>
</evidence>
<reference evidence="1 2" key="2">
    <citation type="journal article" date="2015" name="Stand. Genomic Sci.">
        <title>High quality draft genomic sequence of Flavobacterium enshiense DK69(T) and comparison among Flavobacterium genomes.</title>
        <authorList>
            <person name="Zeng Z."/>
            <person name="Chen C."/>
            <person name="Du H."/>
            <person name="Wang G."/>
            <person name="Li M."/>
        </authorList>
    </citation>
    <scope>NUCLEOTIDE SEQUENCE [LARGE SCALE GENOMIC DNA]</scope>
    <source>
        <strain evidence="1 2">DK69</strain>
    </source>
</reference>
<dbReference type="OrthoDB" id="1118958at2"/>
<organism evidence="1 2">
    <name type="scientific">Flavobacterium enshiense DK69</name>
    <dbReference type="NCBI Taxonomy" id="1107311"/>
    <lineage>
        <taxon>Bacteria</taxon>
        <taxon>Pseudomonadati</taxon>
        <taxon>Bacteroidota</taxon>
        <taxon>Flavobacteriia</taxon>
        <taxon>Flavobacteriales</taxon>
        <taxon>Flavobacteriaceae</taxon>
        <taxon>Flavobacterium</taxon>
    </lineage>
</organism>
<gene>
    <name evidence="1" type="ORF">Q767_11570</name>
</gene>
<dbReference type="Proteomes" id="UP000030149">
    <property type="component" value="Unassembled WGS sequence"/>
</dbReference>
<dbReference type="EMBL" id="JRLZ01000010">
    <property type="protein sequence ID" value="KGO95434.1"/>
    <property type="molecule type" value="Genomic_DNA"/>
</dbReference>
<reference evidence="2" key="1">
    <citation type="submission" date="2013-09" db="EMBL/GenBank/DDBJ databases">
        <authorList>
            <person name="Zeng Z."/>
            <person name="Chen C."/>
        </authorList>
    </citation>
    <scope>NUCLEOTIDE SEQUENCE [LARGE SCALE GENOMIC DNA]</scope>
    <source>
        <strain evidence="2">DK69</strain>
    </source>
</reference>
<dbReference type="eggNOG" id="ENOG502ZYMJ">
    <property type="taxonomic scope" value="Bacteria"/>
</dbReference>
<name>A0A0A2MSV5_9FLAO</name>
<proteinExistence type="predicted"/>
<dbReference type="RefSeq" id="WP_035630661.1">
    <property type="nucleotide sequence ID" value="NZ_AVCS01000006.1"/>
</dbReference>
<comment type="caution">
    <text evidence="1">The sequence shown here is derived from an EMBL/GenBank/DDBJ whole genome shotgun (WGS) entry which is preliminary data.</text>
</comment>
<protein>
    <submittedName>
        <fullName evidence="1">Uncharacterized protein</fullName>
    </submittedName>
</protein>
<dbReference type="PATRIC" id="fig|1107311.5.peg.843"/>
<dbReference type="STRING" id="1107311.Q767_11570"/>
<sequence length="141" mass="16270">MKSLIAEFRPKGIDTAKAILYCLMFVLFTAYATAQEVDSVQQMKKKKPEHPNLIKFNLTNRIFYDNTIQFTYERVIKENQSISLFGGYQEFKHFNLDLSGVNFSKSSDRSGYSIGAEYRFYLGDLNRYSAPRGVYLAPFVS</sequence>